<dbReference type="AlphaFoldDB" id="T0L7Y1"/>
<evidence type="ECO:0000313" key="2">
    <source>
        <dbReference type="EMBL" id="EQB47736.1"/>
    </source>
</evidence>
<feature type="compositionally biased region" description="Basic and acidic residues" evidence="1">
    <location>
        <begin position="36"/>
        <end position="45"/>
    </location>
</feature>
<gene>
    <name evidence="2" type="ORF">CGLO_13094</name>
</gene>
<protein>
    <submittedName>
        <fullName evidence="2">Uncharacterized protein</fullName>
    </submittedName>
</protein>
<dbReference type="Proteomes" id="UP000015530">
    <property type="component" value="Unassembled WGS sequence"/>
</dbReference>
<dbReference type="HOGENOM" id="CLU_3207586_0_0_1"/>
<dbReference type="EMBL" id="AMYD01002845">
    <property type="protein sequence ID" value="EQB47736.1"/>
    <property type="molecule type" value="Genomic_DNA"/>
</dbReference>
<evidence type="ECO:0000313" key="3">
    <source>
        <dbReference type="Proteomes" id="UP000015530"/>
    </source>
</evidence>
<proteinExistence type="predicted"/>
<sequence length="45" mass="5164">MGSYIITKATTRILHNKKSWHIVSRWKQKGGQSDKALPKGEILRT</sequence>
<reference evidence="3" key="1">
    <citation type="journal article" date="2013" name="Mol. Plant Microbe Interact.">
        <title>Global aspects of pacC regulation of pathogenicity genes in Colletotrichum gloeosporioides as revealed by transcriptome analysis.</title>
        <authorList>
            <person name="Alkan N."/>
            <person name="Meng X."/>
            <person name="Friedlander G."/>
            <person name="Reuveni E."/>
            <person name="Sukno S."/>
            <person name="Sherman A."/>
            <person name="Thon M."/>
            <person name="Fluhr R."/>
            <person name="Prusky D."/>
        </authorList>
    </citation>
    <scope>NUCLEOTIDE SEQUENCE [LARGE SCALE GENOMIC DNA]</scope>
    <source>
        <strain evidence="3">Cg-14</strain>
    </source>
</reference>
<feature type="region of interest" description="Disordered" evidence="1">
    <location>
        <begin position="25"/>
        <end position="45"/>
    </location>
</feature>
<organism evidence="2 3">
    <name type="scientific">Colletotrichum gloeosporioides (strain Cg-14)</name>
    <name type="common">Anthracnose fungus</name>
    <name type="synonym">Glomerella cingulata</name>
    <dbReference type="NCBI Taxonomy" id="1237896"/>
    <lineage>
        <taxon>Eukaryota</taxon>
        <taxon>Fungi</taxon>
        <taxon>Dikarya</taxon>
        <taxon>Ascomycota</taxon>
        <taxon>Pezizomycotina</taxon>
        <taxon>Sordariomycetes</taxon>
        <taxon>Hypocreomycetidae</taxon>
        <taxon>Glomerellales</taxon>
        <taxon>Glomerellaceae</taxon>
        <taxon>Colletotrichum</taxon>
        <taxon>Colletotrichum gloeosporioides species complex</taxon>
    </lineage>
</organism>
<comment type="caution">
    <text evidence="2">The sequence shown here is derived from an EMBL/GenBank/DDBJ whole genome shotgun (WGS) entry which is preliminary data.</text>
</comment>
<name>T0L7Y1_COLGC</name>
<accession>T0L7Y1</accession>
<evidence type="ECO:0000256" key="1">
    <source>
        <dbReference type="SAM" id="MobiDB-lite"/>
    </source>
</evidence>